<sequence length="62" mass="7354">MHRGQRIQSFDRTKREDKYALESVTQELESLRSDLGDLNLWIGDKKGGMCLEDWKEKGRRNE</sequence>
<evidence type="ECO:0000313" key="1">
    <source>
        <dbReference type="EMBL" id="KAG5598810.1"/>
    </source>
</evidence>
<reference evidence="1 2" key="1">
    <citation type="submission" date="2020-09" db="EMBL/GenBank/DDBJ databases">
        <title>De no assembly of potato wild relative species, Solanum commersonii.</title>
        <authorList>
            <person name="Cho K."/>
        </authorList>
    </citation>
    <scope>NUCLEOTIDE SEQUENCE [LARGE SCALE GENOMIC DNA]</scope>
    <source>
        <strain evidence="1">LZ3.2</strain>
        <tissue evidence="1">Leaf</tissue>
    </source>
</reference>
<accession>A0A9J5YEZ8</accession>
<protein>
    <submittedName>
        <fullName evidence="1">Uncharacterized protein</fullName>
    </submittedName>
</protein>
<name>A0A9J5YEZ8_SOLCO</name>
<dbReference type="EMBL" id="JACXVP010000006">
    <property type="protein sequence ID" value="KAG5598810.1"/>
    <property type="molecule type" value="Genomic_DNA"/>
</dbReference>
<comment type="caution">
    <text evidence="1">The sequence shown here is derived from an EMBL/GenBank/DDBJ whole genome shotgun (WGS) entry which is preliminary data.</text>
</comment>
<dbReference type="AlphaFoldDB" id="A0A9J5YEZ8"/>
<keyword evidence="2" id="KW-1185">Reference proteome</keyword>
<proteinExistence type="predicted"/>
<gene>
    <name evidence="1" type="ORF">H5410_030180</name>
</gene>
<organism evidence="1 2">
    <name type="scientific">Solanum commersonii</name>
    <name type="common">Commerson's wild potato</name>
    <name type="synonym">Commerson's nightshade</name>
    <dbReference type="NCBI Taxonomy" id="4109"/>
    <lineage>
        <taxon>Eukaryota</taxon>
        <taxon>Viridiplantae</taxon>
        <taxon>Streptophyta</taxon>
        <taxon>Embryophyta</taxon>
        <taxon>Tracheophyta</taxon>
        <taxon>Spermatophyta</taxon>
        <taxon>Magnoliopsida</taxon>
        <taxon>eudicotyledons</taxon>
        <taxon>Gunneridae</taxon>
        <taxon>Pentapetalae</taxon>
        <taxon>asterids</taxon>
        <taxon>lamiids</taxon>
        <taxon>Solanales</taxon>
        <taxon>Solanaceae</taxon>
        <taxon>Solanoideae</taxon>
        <taxon>Solaneae</taxon>
        <taxon>Solanum</taxon>
    </lineage>
</organism>
<evidence type="ECO:0000313" key="2">
    <source>
        <dbReference type="Proteomes" id="UP000824120"/>
    </source>
</evidence>
<dbReference type="Proteomes" id="UP000824120">
    <property type="component" value="Chromosome 6"/>
</dbReference>
<dbReference type="OrthoDB" id="1315437at2759"/>